<accession>A0A392STM8</accession>
<feature type="non-terminal residue" evidence="1">
    <location>
        <position position="92"/>
    </location>
</feature>
<sequence>MEDESMKFDETDNKSIATDDVRTTSVHVISKTKGQKKLPKRSIKRKRFKWKFKKEILKSDPASVGSWSFKRKVAPWKKVNKRSRVESKLKYP</sequence>
<name>A0A392STM8_9FABA</name>
<proteinExistence type="predicted"/>
<dbReference type="AlphaFoldDB" id="A0A392STM8"/>
<protein>
    <submittedName>
        <fullName evidence="1">Uncharacterized protein</fullName>
    </submittedName>
</protein>
<reference evidence="1 2" key="1">
    <citation type="journal article" date="2018" name="Front. Plant Sci.">
        <title>Red Clover (Trifolium pratense) and Zigzag Clover (T. medium) - A Picture of Genomic Similarities and Differences.</title>
        <authorList>
            <person name="Dluhosova J."/>
            <person name="Istvanek J."/>
            <person name="Nedelnik J."/>
            <person name="Repkova J."/>
        </authorList>
    </citation>
    <scope>NUCLEOTIDE SEQUENCE [LARGE SCALE GENOMIC DNA]</scope>
    <source>
        <strain evidence="2">cv. 10/8</strain>
        <tissue evidence="1">Leaf</tissue>
    </source>
</reference>
<organism evidence="1 2">
    <name type="scientific">Trifolium medium</name>
    <dbReference type="NCBI Taxonomy" id="97028"/>
    <lineage>
        <taxon>Eukaryota</taxon>
        <taxon>Viridiplantae</taxon>
        <taxon>Streptophyta</taxon>
        <taxon>Embryophyta</taxon>
        <taxon>Tracheophyta</taxon>
        <taxon>Spermatophyta</taxon>
        <taxon>Magnoliopsida</taxon>
        <taxon>eudicotyledons</taxon>
        <taxon>Gunneridae</taxon>
        <taxon>Pentapetalae</taxon>
        <taxon>rosids</taxon>
        <taxon>fabids</taxon>
        <taxon>Fabales</taxon>
        <taxon>Fabaceae</taxon>
        <taxon>Papilionoideae</taxon>
        <taxon>50 kb inversion clade</taxon>
        <taxon>NPAAA clade</taxon>
        <taxon>Hologalegina</taxon>
        <taxon>IRL clade</taxon>
        <taxon>Trifolieae</taxon>
        <taxon>Trifolium</taxon>
    </lineage>
</organism>
<keyword evidence="2" id="KW-1185">Reference proteome</keyword>
<comment type="caution">
    <text evidence="1">The sequence shown here is derived from an EMBL/GenBank/DDBJ whole genome shotgun (WGS) entry which is preliminary data.</text>
</comment>
<dbReference type="Proteomes" id="UP000265520">
    <property type="component" value="Unassembled WGS sequence"/>
</dbReference>
<dbReference type="EMBL" id="LXQA010428748">
    <property type="protein sequence ID" value="MCI51226.1"/>
    <property type="molecule type" value="Genomic_DNA"/>
</dbReference>
<evidence type="ECO:0000313" key="2">
    <source>
        <dbReference type="Proteomes" id="UP000265520"/>
    </source>
</evidence>
<evidence type="ECO:0000313" key="1">
    <source>
        <dbReference type="EMBL" id="MCI51226.1"/>
    </source>
</evidence>